<name>A0A9Q1Q7P0_9CARY</name>
<organism evidence="1 2">
    <name type="scientific">Carnegiea gigantea</name>
    <dbReference type="NCBI Taxonomy" id="171969"/>
    <lineage>
        <taxon>Eukaryota</taxon>
        <taxon>Viridiplantae</taxon>
        <taxon>Streptophyta</taxon>
        <taxon>Embryophyta</taxon>
        <taxon>Tracheophyta</taxon>
        <taxon>Spermatophyta</taxon>
        <taxon>Magnoliopsida</taxon>
        <taxon>eudicotyledons</taxon>
        <taxon>Gunneridae</taxon>
        <taxon>Pentapetalae</taxon>
        <taxon>Caryophyllales</taxon>
        <taxon>Cactineae</taxon>
        <taxon>Cactaceae</taxon>
        <taxon>Cactoideae</taxon>
        <taxon>Echinocereeae</taxon>
        <taxon>Carnegiea</taxon>
    </lineage>
</organism>
<evidence type="ECO:0000313" key="1">
    <source>
        <dbReference type="EMBL" id="KAJ8431251.1"/>
    </source>
</evidence>
<accession>A0A9Q1Q7P0</accession>
<comment type="caution">
    <text evidence="1">The sequence shown here is derived from an EMBL/GenBank/DDBJ whole genome shotgun (WGS) entry which is preliminary data.</text>
</comment>
<dbReference type="EMBL" id="JAKOGI010000702">
    <property type="protein sequence ID" value="KAJ8431251.1"/>
    <property type="molecule type" value="Genomic_DNA"/>
</dbReference>
<proteinExistence type="predicted"/>
<keyword evidence="2" id="KW-1185">Reference proteome</keyword>
<evidence type="ECO:0000313" key="2">
    <source>
        <dbReference type="Proteomes" id="UP001153076"/>
    </source>
</evidence>
<reference evidence="1" key="1">
    <citation type="submission" date="2022-04" db="EMBL/GenBank/DDBJ databases">
        <title>Carnegiea gigantea Genome sequencing and assembly v2.</title>
        <authorList>
            <person name="Copetti D."/>
            <person name="Sanderson M.J."/>
            <person name="Burquez A."/>
            <person name="Wojciechowski M.F."/>
        </authorList>
    </citation>
    <scope>NUCLEOTIDE SEQUENCE</scope>
    <source>
        <strain evidence="1">SGP5-SGP5p</strain>
        <tissue evidence="1">Aerial part</tissue>
    </source>
</reference>
<sequence length="188" mass="21224">MKLSLIGLRWSTFEAWMDCVNHALRRAQLHRPAMKWRSMVPKTIRRRALGRPAPRPLLVTKSRGHVNDQKVDLKAVGLDLITKTHWKVDHSRGIHFLHTEAQDRLTELFLSRNPALLWPRLPSSTPRPAVGVEQVLVLVGGTAVLSLGIDRFDPCLPVHEELSSTLDIQSWYVRSVHGARNSSGRSAV</sequence>
<gene>
    <name evidence="1" type="ORF">Cgig2_011104</name>
</gene>
<protein>
    <submittedName>
        <fullName evidence="1">Uncharacterized protein</fullName>
    </submittedName>
</protein>
<dbReference type="Proteomes" id="UP001153076">
    <property type="component" value="Unassembled WGS sequence"/>
</dbReference>
<dbReference type="AlphaFoldDB" id="A0A9Q1Q7P0"/>